<dbReference type="InterPro" id="IPR036188">
    <property type="entry name" value="FAD/NAD-bd_sf"/>
</dbReference>
<dbReference type="Gene3D" id="3.50.50.60">
    <property type="entry name" value="FAD/NAD(P)-binding domain"/>
    <property type="match status" value="1"/>
</dbReference>
<comment type="caution">
    <text evidence="2">The sequence shown here is derived from an EMBL/GenBank/DDBJ whole genome shotgun (WGS) entry which is preliminary data.</text>
</comment>
<dbReference type="Proteomes" id="UP000683213">
    <property type="component" value="Unassembled WGS sequence"/>
</dbReference>
<dbReference type="EMBL" id="DUFG01000021">
    <property type="protein sequence ID" value="HIH08624.1"/>
    <property type="molecule type" value="Genomic_DNA"/>
</dbReference>
<protein>
    <submittedName>
        <fullName evidence="2">FAD-dependent oxidoreductase</fullName>
    </submittedName>
</protein>
<dbReference type="InterPro" id="IPR050464">
    <property type="entry name" value="Zeta_carotene_desat/Oxidored"/>
</dbReference>
<reference evidence="3" key="3">
    <citation type="submission" date="2021-05" db="EMBL/GenBank/DDBJ databases">
        <title>Protein family content uncovers lineage relationships and bacterial pathway maintenance mechanisms in DPANN archaea.</title>
        <authorList>
            <person name="Castelle C.J."/>
            <person name="Meheust R."/>
            <person name="Jaffe A.L."/>
            <person name="Seitz K."/>
            <person name="Gong X."/>
            <person name="Baker B.J."/>
            <person name="Banfield J.F."/>
        </authorList>
    </citation>
    <scope>NUCLEOTIDE SEQUENCE</scope>
    <source>
        <strain evidence="3">RIFCSPHIGHO2_01_FULL_GW2011_AR10_43_9</strain>
    </source>
</reference>
<dbReference type="SUPFAM" id="SSF51905">
    <property type="entry name" value="FAD/NAD(P)-binding domain"/>
    <property type="match status" value="1"/>
</dbReference>
<dbReference type="NCBIfam" id="NF005560">
    <property type="entry name" value="PRK07233.1"/>
    <property type="match status" value="1"/>
</dbReference>
<reference evidence="3" key="2">
    <citation type="submission" date="2021-03" db="EMBL/GenBank/DDBJ databases">
        <authorList>
            <person name="Jaffe A."/>
        </authorList>
    </citation>
    <scope>NUCLEOTIDE SEQUENCE</scope>
    <source>
        <strain evidence="3">RIFCSPHIGHO2_01_FULL_GW2011_AR10_43_9</strain>
    </source>
</reference>
<dbReference type="AlphaFoldDB" id="A0A7J4IV07"/>
<dbReference type="PANTHER" id="PTHR42923:SF46">
    <property type="entry name" value="AMINE OXIDASE"/>
    <property type="match status" value="1"/>
</dbReference>
<evidence type="ECO:0000313" key="4">
    <source>
        <dbReference type="Proteomes" id="UP000577419"/>
    </source>
</evidence>
<dbReference type="GO" id="GO:0016491">
    <property type="term" value="F:oxidoreductase activity"/>
    <property type="evidence" value="ECO:0007669"/>
    <property type="project" value="InterPro"/>
</dbReference>
<name>A0A7J4IV07_9ARCH</name>
<gene>
    <name evidence="2" type="ORF">HA237_04610</name>
    <name evidence="3" type="ORF">J4224_00810</name>
</gene>
<accession>A0A7J4IV07</accession>
<evidence type="ECO:0000313" key="2">
    <source>
        <dbReference type="EMBL" id="HIH08624.1"/>
    </source>
</evidence>
<evidence type="ECO:0000259" key="1">
    <source>
        <dbReference type="Pfam" id="PF01593"/>
    </source>
</evidence>
<sequence>MPKKVGIVGGGITGLATALELVKKGYAVSVFEGEKIGGLASSFKTKKGEFLEETYHHMFKTDLELISLLEELGLKYEFRKATMGFYWNNKVFDFGTESSLLFFPGLNFIDKIRFGLCILYLRFENDWRKLEEIKAADWLRKVCGENVFNTIWLPLLRTKFGSKAEKVSMSWIWGRINLRAKSRGINKELLGYIDGSMQKLFEKLVSVLKEKGVEITKSKIMSIKRRNGKFFLDAFGGFDSIVFTVPFPIFLNITKSFRLDSYAKKILGVDYLGVQCMTFESEKPLSSIYWLNLGTNELPFGGIIEHTNFIPKERYGTHLFYLFNYCSWDDKIFNDSEQTVEKKYLDGLKKVFPEADLSSIKKINFFRNRFATPIYAVNHSKKIPPMETPVKGVFVSNTAYIYPFDRSLNYSIELAKKTAEKVGSFLEHC</sequence>
<dbReference type="InterPro" id="IPR002937">
    <property type="entry name" value="Amino_oxidase"/>
</dbReference>
<evidence type="ECO:0000313" key="3">
    <source>
        <dbReference type="EMBL" id="MBS3058949.1"/>
    </source>
</evidence>
<reference evidence="4" key="1">
    <citation type="journal article" date="2020" name="bioRxiv">
        <title>A rank-normalized archaeal taxonomy based on genome phylogeny resolves widespread incomplete and uneven classifications.</title>
        <authorList>
            <person name="Rinke C."/>
            <person name="Chuvochina M."/>
            <person name="Mussig A.J."/>
            <person name="Chaumeil P.-A."/>
            <person name="Waite D.W."/>
            <person name="Whitman W.B."/>
            <person name="Parks D.H."/>
            <person name="Hugenholtz P."/>
        </authorList>
    </citation>
    <scope>NUCLEOTIDE SEQUENCE [LARGE SCALE GENOMIC DNA]</scope>
</reference>
<dbReference type="EMBL" id="JAGVWF010000009">
    <property type="protein sequence ID" value="MBS3058949.1"/>
    <property type="molecule type" value="Genomic_DNA"/>
</dbReference>
<feature type="domain" description="Amine oxidase" evidence="1">
    <location>
        <begin position="12"/>
        <end position="399"/>
    </location>
</feature>
<dbReference type="Pfam" id="PF01593">
    <property type="entry name" value="Amino_oxidase"/>
    <property type="match status" value="1"/>
</dbReference>
<proteinExistence type="predicted"/>
<dbReference type="Proteomes" id="UP000577419">
    <property type="component" value="Unassembled WGS sequence"/>
</dbReference>
<dbReference type="PANTHER" id="PTHR42923">
    <property type="entry name" value="PROTOPORPHYRINOGEN OXIDASE"/>
    <property type="match status" value="1"/>
</dbReference>
<organism evidence="2 4">
    <name type="scientific">Candidatus Iainarchaeum sp</name>
    <dbReference type="NCBI Taxonomy" id="3101447"/>
    <lineage>
        <taxon>Archaea</taxon>
        <taxon>Candidatus Iainarchaeota</taxon>
        <taxon>Candidatus Iainarchaeia</taxon>
        <taxon>Candidatus Iainarchaeales</taxon>
        <taxon>Candidatus Iainarchaeaceae</taxon>
        <taxon>Candidatus Iainarchaeum</taxon>
    </lineage>
</organism>